<protein>
    <submittedName>
        <fullName evidence="1">Uncharacterized protein</fullName>
    </submittedName>
</protein>
<name>A0A1H9VDA5_9SPHI</name>
<proteinExistence type="predicted"/>
<gene>
    <name evidence="1" type="ORF">SAMN04488023_14128</name>
</gene>
<accession>A0A1H9VDA5</accession>
<evidence type="ECO:0000313" key="1">
    <source>
        <dbReference type="EMBL" id="SES19549.1"/>
    </source>
</evidence>
<evidence type="ECO:0000313" key="2">
    <source>
        <dbReference type="Proteomes" id="UP000199572"/>
    </source>
</evidence>
<dbReference type="RefSeq" id="WP_090888617.1">
    <property type="nucleotide sequence ID" value="NZ_FOGG01000041.1"/>
</dbReference>
<dbReference type="OrthoDB" id="771699at2"/>
<sequence length="74" mass="8476">MPFTFDKWLSLNKKNMIIDPNKEELSDDKEDALTSEEDALNQTEIISDKMASEHDVDLLDQADKASRSSFELDI</sequence>
<keyword evidence="2" id="KW-1185">Reference proteome</keyword>
<dbReference type="EMBL" id="FOGG01000041">
    <property type="protein sequence ID" value="SES19549.1"/>
    <property type="molecule type" value="Genomic_DNA"/>
</dbReference>
<organism evidence="1 2">
    <name type="scientific">Pedobacter rhizosphaerae</name>
    <dbReference type="NCBI Taxonomy" id="390241"/>
    <lineage>
        <taxon>Bacteria</taxon>
        <taxon>Pseudomonadati</taxon>
        <taxon>Bacteroidota</taxon>
        <taxon>Sphingobacteriia</taxon>
        <taxon>Sphingobacteriales</taxon>
        <taxon>Sphingobacteriaceae</taxon>
        <taxon>Pedobacter</taxon>
    </lineage>
</organism>
<dbReference type="Proteomes" id="UP000199572">
    <property type="component" value="Unassembled WGS sequence"/>
</dbReference>
<reference evidence="1 2" key="1">
    <citation type="submission" date="2016-10" db="EMBL/GenBank/DDBJ databases">
        <authorList>
            <person name="de Groot N.N."/>
        </authorList>
    </citation>
    <scope>NUCLEOTIDE SEQUENCE [LARGE SCALE GENOMIC DNA]</scope>
    <source>
        <strain evidence="1 2">DSM 18610</strain>
    </source>
</reference>
<dbReference type="AlphaFoldDB" id="A0A1H9VDA5"/>